<dbReference type="RefSeq" id="WP_167983485.1">
    <property type="nucleotide sequence ID" value="NZ_JAATEJ010000010.1"/>
</dbReference>
<sequence>MPHTTVEYSGTLTGALDKPGFGTALHEALVTIAGGRAAGCKTRFVRHDDLWIGDGSPHRAMIHVEVALLSGRDPETKRALTAAVLAALREHTAPTPQFEVQFSVDLRDLDREAYARHEEPRAVAP</sequence>
<keyword evidence="1" id="KW-0413">Isomerase</keyword>
<dbReference type="EMBL" id="JAATEJ010000010">
    <property type="protein sequence ID" value="NJP44611.1"/>
    <property type="molecule type" value="Genomic_DNA"/>
</dbReference>
<dbReference type="Gene3D" id="3.30.429.10">
    <property type="entry name" value="Macrophage Migration Inhibitory Factor"/>
    <property type="match status" value="1"/>
</dbReference>
<name>A0ABX0ZSN4_9ACTN</name>
<organism evidence="1 2">
    <name type="scientific">Actinacidiphila epipremni</name>
    <dbReference type="NCBI Taxonomy" id="2053013"/>
    <lineage>
        <taxon>Bacteria</taxon>
        <taxon>Bacillati</taxon>
        <taxon>Actinomycetota</taxon>
        <taxon>Actinomycetes</taxon>
        <taxon>Kitasatosporales</taxon>
        <taxon>Streptomycetaceae</taxon>
        <taxon>Actinacidiphila</taxon>
    </lineage>
</organism>
<comment type="caution">
    <text evidence="1">The sequence shown here is derived from an EMBL/GenBank/DDBJ whole genome shotgun (WGS) entry which is preliminary data.</text>
</comment>
<evidence type="ECO:0000313" key="1">
    <source>
        <dbReference type="EMBL" id="NJP44611.1"/>
    </source>
</evidence>
<evidence type="ECO:0000313" key="2">
    <source>
        <dbReference type="Proteomes" id="UP000734511"/>
    </source>
</evidence>
<reference evidence="1 2" key="1">
    <citation type="submission" date="2020-03" db="EMBL/GenBank/DDBJ databases">
        <title>WGS of actinomycetes isolated from Thailand.</title>
        <authorList>
            <person name="Thawai C."/>
        </authorList>
    </citation>
    <scope>NUCLEOTIDE SEQUENCE [LARGE SCALE GENOMIC DNA]</scope>
    <source>
        <strain evidence="1 2">PRB2-1</strain>
    </source>
</reference>
<dbReference type="Proteomes" id="UP000734511">
    <property type="component" value="Unassembled WGS sequence"/>
</dbReference>
<dbReference type="SUPFAM" id="SSF55331">
    <property type="entry name" value="Tautomerase/MIF"/>
    <property type="match status" value="1"/>
</dbReference>
<gene>
    <name evidence="1" type="ORF">HCN08_14585</name>
</gene>
<proteinExistence type="predicted"/>
<dbReference type="InterPro" id="IPR014347">
    <property type="entry name" value="Tautomerase/MIF_sf"/>
</dbReference>
<dbReference type="InterPro" id="IPR004220">
    <property type="entry name" value="5-COMe_2-OHmuconate_Isoase"/>
</dbReference>
<dbReference type="Pfam" id="PF02962">
    <property type="entry name" value="CHMI"/>
    <property type="match status" value="1"/>
</dbReference>
<dbReference type="PANTHER" id="PTHR37950:SF1">
    <property type="entry name" value="4-HYDROXYPHENYLACETATE CATABOLISM PROTEIN"/>
    <property type="match status" value="1"/>
</dbReference>
<dbReference type="GO" id="GO:0016853">
    <property type="term" value="F:isomerase activity"/>
    <property type="evidence" value="ECO:0007669"/>
    <property type="project" value="UniProtKB-KW"/>
</dbReference>
<dbReference type="PANTHER" id="PTHR37950">
    <property type="entry name" value="4-HYDROXYPHENYLACETATE CATABOLISM PROTEIN"/>
    <property type="match status" value="1"/>
</dbReference>
<protein>
    <submittedName>
        <fullName evidence="1">Isomerase</fullName>
    </submittedName>
</protein>
<keyword evidence="2" id="KW-1185">Reference proteome</keyword>
<accession>A0ABX0ZSN4</accession>